<dbReference type="Proteomes" id="UP000801492">
    <property type="component" value="Unassembled WGS sequence"/>
</dbReference>
<reference evidence="1" key="1">
    <citation type="submission" date="2019-08" db="EMBL/GenBank/DDBJ databases">
        <title>The genome of the North American firefly Photinus pyralis.</title>
        <authorList>
            <consortium name="Photinus pyralis genome working group"/>
            <person name="Fallon T.R."/>
            <person name="Sander Lower S.E."/>
            <person name="Weng J.-K."/>
        </authorList>
    </citation>
    <scope>NUCLEOTIDE SEQUENCE</scope>
    <source>
        <strain evidence="1">TRF0915ILg1</strain>
        <tissue evidence="1">Whole body</tissue>
    </source>
</reference>
<proteinExistence type="predicted"/>
<evidence type="ECO:0000313" key="2">
    <source>
        <dbReference type="Proteomes" id="UP000801492"/>
    </source>
</evidence>
<dbReference type="OrthoDB" id="1676176at2759"/>
<name>A0A8K0D428_IGNLU</name>
<dbReference type="EMBL" id="VTPC01003228">
    <property type="protein sequence ID" value="KAF2898839.1"/>
    <property type="molecule type" value="Genomic_DNA"/>
</dbReference>
<evidence type="ECO:0000313" key="1">
    <source>
        <dbReference type="EMBL" id="KAF2898839.1"/>
    </source>
</evidence>
<gene>
    <name evidence="1" type="ORF">ILUMI_07337</name>
</gene>
<sequence length="94" mass="10103">MAEKVLCQRIKKPITNELAPHQLGVEIPRGAEIGACAAWTYINAKHKSPEYLDDVTIGDNLVVVLADLDVVQKMAVEVGLTLNSSKCEMAVVGA</sequence>
<protein>
    <submittedName>
        <fullName evidence="1">Uncharacterized protein</fullName>
    </submittedName>
</protein>
<accession>A0A8K0D428</accession>
<keyword evidence="2" id="KW-1185">Reference proteome</keyword>
<dbReference type="AlphaFoldDB" id="A0A8K0D428"/>
<organism evidence="1 2">
    <name type="scientific">Ignelater luminosus</name>
    <name type="common">Cucubano</name>
    <name type="synonym">Pyrophorus luminosus</name>
    <dbReference type="NCBI Taxonomy" id="2038154"/>
    <lineage>
        <taxon>Eukaryota</taxon>
        <taxon>Metazoa</taxon>
        <taxon>Ecdysozoa</taxon>
        <taxon>Arthropoda</taxon>
        <taxon>Hexapoda</taxon>
        <taxon>Insecta</taxon>
        <taxon>Pterygota</taxon>
        <taxon>Neoptera</taxon>
        <taxon>Endopterygota</taxon>
        <taxon>Coleoptera</taxon>
        <taxon>Polyphaga</taxon>
        <taxon>Elateriformia</taxon>
        <taxon>Elateroidea</taxon>
        <taxon>Elateridae</taxon>
        <taxon>Agrypninae</taxon>
        <taxon>Pyrophorini</taxon>
        <taxon>Ignelater</taxon>
    </lineage>
</organism>
<comment type="caution">
    <text evidence="1">The sequence shown here is derived from an EMBL/GenBank/DDBJ whole genome shotgun (WGS) entry which is preliminary data.</text>
</comment>